<dbReference type="Gene3D" id="1.20.120.1630">
    <property type="match status" value="1"/>
</dbReference>
<dbReference type="VEuPathDB" id="MicrosporidiaDB:THOM_0048"/>
<name>L7K023_TRAHO</name>
<keyword evidence="3" id="KW-1185">Reference proteome</keyword>
<reference evidence="2 3" key="1">
    <citation type="journal article" date="2012" name="PLoS Pathog.">
        <title>The genome of the obligate intracellular parasite Trachipleistophora hominis: new insights into microsporidian genome dynamics and reductive evolution.</title>
        <authorList>
            <person name="Heinz E."/>
            <person name="Williams T.A."/>
            <person name="Nakjang S."/>
            <person name="Noel C.J."/>
            <person name="Swan D.C."/>
            <person name="Goldberg A.V."/>
            <person name="Harris S.R."/>
            <person name="Weinmaier T."/>
            <person name="Markert S."/>
            <person name="Becher D."/>
            <person name="Bernhardt J."/>
            <person name="Dagan T."/>
            <person name="Hacker C."/>
            <person name="Lucocq J.M."/>
            <person name="Schweder T."/>
            <person name="Rattei T."/>
            <person name="Hall N."/>
            <person name="Hirt R.P."/>
            <person name="Embley T.M."/>
        </authorList>
    </citation>
    <scope>NUCLEOTIDE SEQUENCE [LARGE SCALE GENOMIC DNA]</scope>
</reference>
<dbReference type="GO" id="GO:0004671">
    <property type="term" value="F:protein C-terminal S-isoprenylcysteine carboxyl O-methyltransferase activity"/>
    <property type="evidence" value="ECO:0007669"/>
    <property type="project" value="UniProtKB-EC"/>
</dbReference>
<dbReference type="AlphaFoldDB" id="L7K023"/>
<dbReference type="OMA" id="RYNTPCT"/>
<feature type="transmembrane region" description="Helical" evidence="1">
    <location>
        <begin position="79"/>
        <end position="100"/>
    </location>
</feature>
<keyword evidence="2" id="KW-0808">Transferase</keyword>
<dbReference type="EMBL" id="JH993801">
    <property type="protein sequence ID" value="ELQ76950.1"/>
    <property type="molecule type" value="Genomic_DNA"/>
</dbReference>
<dbReference type="FunCoup" id="L7K023">
    <property type="interactions" value="74"/>
</dbReference>
<accession>L7K023</accession>
<proteinExistence type="predicted"/>
<dbReference type="Proteomes" id="UP000011185">
    <property type="component" value="Unassembled WGS sequence"/>
</dbReference>
<keyword evidence="2" id="KW-0489">Methyltransferase</keyword>
<evidence type="ECO:0000313" key="3">
    <source>
        <dbReference type="Proteomes" id="UP000011185"/>
    </source>
</evidence>
<dbReference type="EC" id="2.1.1.100" evidence="2"/>
<dbReference type="GO" id="GO:0032259">
    <property type="term" value="P:methylation"/>
    <property type="evidence" value="ECO:0007669"/>
    <property type="project" value="UniProtKB-KW"/>
</dbReference>
<feature type="transmembrane region" description="Helical" evidence="1">
    <location>
        <begin position="126"/>
        <end position="150"/>
    </location>
</feature>
<organism evidence="2 3">
    <name type="scientific">Trachipleistophora hominis</name>
    <name type="common">Microsporidian parasite</name>
    <dbReference type="NCBI Taxonomy" id="72359"/>
    <lineage>
        <taxon>Eukaryota</taxon>
        <taxon>Fungi</taxon>
        <taxon>Fungi incertae sedis</taxon>
        <taxon>Microsporidia</taxon>
        <taxon>Pleistophoridae</taxon>
        <taxon>Trachipleistophora</taxon>
    </lineage>
</organism>
<gene>
    <name evidence="2" type="ORF">THOM_0048</name>
</gene>
<evidence type="ECO:0000256" key="1">
    <source>
        <dbReference type="SAM" id="Phobius"/>
    </source>
</evidence>
<dbReference type="OrthoDB" id="422086at2759"/>
<feature type="transmembrane region" description="Helical" evidence="1">
    <location>
        <begin position="21"/>
        <end position="41"/>
    </location>
</feature>
<evidence type="ECO:0000313" key="2">
    <source>
        <dbReference type="EMBL" id="ELQ76950.1"/>
    </source>
</evidence>
<protein>
    <submittedName>
        <fullName evidence="2">Farnesyl cysteine-carboxyl methyltransferase</fullName>
        <ecNumber evidence="2">2.1.1.100</ecNumber>
    </submittedName>
</protein>
<keyword evidence="1" id="KW-0812">Transmembrane</keyword>
<sequence length="190" mass="21867">MTSTSCSYFLLGSLHVLLLRYNTPCTTVFSLYALLLFLYIYTTNTLKLEMHIKENDLFYFVFSQALEHYFMQSYLRYRIFSIFGGLTTIAGATAFIYSLLSCKMSNTTTPFTGLFSVVRHPLHSSLFIFLVGSCVYLSSFVSLAVLVWYIRTNVSSFAVLDEVYKDHEEYLRNVPSGIPFMITEVKKKKD</sequence>
<keyword evidence="1" id="KW-0472">Membrane</keyword>
<dbReference type="InParanoid" id="L7K023"/>
<keyword evidence="1" id="KW-1133">Transmembrane helix</keyword>
<dbReference type="HOGENOM" id="CLU_1435449_0_0_1"/>